<proteinExistence type="predicted"/>
<feature type="region of interest" description="Disordered" evidence="15">
    <location>
        <begin position="597"/>
        <end position="671"/>
    </location>
</feature>
<dbReference type="InterPro" id="IPR011598">
    <property type="entry name" value="bHLH_dom"/>
</dbReference>
<feature type="compositionally biased region" description="Low complexity" evidence="15">
    <location>
        <begin position="226"/>
        <end position="239"/>
    </location>
</feature>
<feature type="region of interest" description="Disordered" evidence="15">
    <location>
        <begin position="279"/>
        <end position="363"/>
    </location>
</feature>
<dbReference type="GO" id="GO:0005634">
    <property type="term" value="C:nucleus"/>
    <property type="evidence" value="ECO:0007669"/>
    <property type="project" value="UniProtKB-SubCell"/>
</dbReference>
<keyword evidence="7 14" id="KW-0863">Zinc-finger</keyword>
<dbReference type="InterPro" id="IPR047265">
    <property type="entry name" value="PIF1-like_bHLH"/>
</dbReference>
<dbReference type="PROSITE" id="PS50089">
    <property type="entry name" value="ZF_RING_2"/>
    <property type="match status" value="1"/>
</dbReference>
<dbReference type="InterPro" id="IPR036638">
    <property type="entry name" value="HLH_DNA-bd_sf"/>
</dbReference>
<keyword evidence="6" id="KW-0479">Metal-binding</keyword>
<dbReference type="FunFam" id="4.10.280.10:FF:000004">
    <property type="entry name" value="Basic helix-loop-helix transcription factor"/>
    <property type="match status" value="1"/>
</dbReference>
<evidence type="ECO:0000256" key="7">
    <source>
        <dbReference type="ARBA" id="ARBA00022771"/>
    </source>
</evidence>
<dbReference type="Gene3D" id="3.30.40.10">
    <property type="entry name" value="Zinc/RING finger domain, C3HC4 (zinc finger)"/>
    <property type="match status" value="1"/>
</dbReference>
<dbReference type="OrthoDB" id="8062037at2759"/>
<evidence type="ECO:0000256" key="1">
    <source>
        <dbReference type="ARBA" id="ARBA00000900"/>
    </source>
</evidence>
<evidence type="ECO:0000313" key="19">
    <source>
        <dbReference type="Proteomes" id="UP000796880"/>
    </source>
</evidence>
<keyword evidence="5" id="KW-0808">Transferase</keyword>
<dbReference type="EC" id="2.3.2.27" evidence="4"/>
<feature type="region of interest" description="Disordered" evidence="15">
    <location>
        <begin position="122"/>
        <end position="207"/>
    </location>
</feature>
<dbReference type="PANTHER" id="PTHR45855:SF6">
    <property type="entry name" value="TRANSCRIPTION FACTOR ALC"/>
    <property type="match status" value="1"/>
</dbReference>
<dbReference type="Proteomes" id="UP000796880">
    <property type="component" value="Unassembled WGS sequence"/>
</dbReference>
<dbReference type="GO" id="GO:0043161">
    <property type="term" value="P:proteasome-mediated ubiquitin-dependent protein catabolic process"/>
    <property type="evidence" value="ECO:0007669"/>
    <property type="project" value="UniProtKB-ARBA"/>
</dbReference>
<gene>
    <name evidence="18" type="ORF">FNV43_RR13241</name>
</gene>
<feature type="region of interest" description="Disordered" evidence="15">
    <location>
        <begin position="1"/>
        <end position="26"/>
    </location>
</feature>
<evidence type="ECO:0000313" key="18">
    <source>
        <dbReference type="EMBL" id="KAF3443555.1"/>
    </source>
</evidence>
<evidence type="ECO:0000256" key="13">
    <source>
        <dbReference type="ARBA" id="ARBA00023242"/>
    </source>
</evidence>
<dbReference type="SUPFAM" id="SSF57850">
    <property type="entry name" value="RING/U-box"/>
    <property type="match status" value="1"/>
</dbReference>
<evidence type="ECO:0000256" key="8">
    <source>
        <dbReference type="ARBA" id="ARBA00022786"/>
    </source>
</evidence>
<dbReference type="GO" id="GO:0008270">
    <property type="term" value="F:zinc ion binding"/>
    <property type="evidence" value="ECO:0007669"/>
    <property type="project" value="UniProtKB-KW"/>
</dbReference>
<keyword evidence="9" id="KW-0862">Zinc</keyword>
<dbReference type="InterPro" id="IPR013083">
    <property type="entry name" value="Znf_RING/FYVE/PHD"/>
</dbReference>
<feature type="domain" description="BHLH" evidence="17">
    <location>
        <begin position="659"/>
        <end position="708"/>
    </location>
</feature>
<dbReference type="SUPFAM" id="SSF47459">
    <property type="entry name" value="HLH, helix-loop-helix DNA-binding domain"/>
    <property type="match status" value="1"/>
</dbReference>
<dbReference type="FunFam" id="3.30.40.10:FF:000309">
    <property type="entry name" value="E3 ubiquitin-protein ligase MBR2"/>
    <property type="match status" value="1"/>
</dbReference>
<dbReference type="SMART" id="SM00353">
    <property type="entry name" value="HLH"/>
    <property type="match status" value="1"/>
</dbReference>
<dbReference type="AlphaFoldDB" id="A0A8K0MEW1"/>
<keyword evidence="13" id="KW-0539">Nucleus</keyword>
<dbReference type="Gene3D" id="4.10.280.10">
    <property type="entry name" value="Helix-loop-helix DNA-binding domain"/>
    <property type="match status" value="1"/>
</dbReference>
<evidence type="ECO:0000256" key="2">
    <source>
        <dbReference type="ARBA" id="ARBA00004123"/>
    </source>
</evidence>
<dbReference type="SMART" id="SM00184">
    <property type="entry name" value="RING"/>
    <property type="match status" value="1"/>
</dbReference>
<keyword evidence="8" id="KW-0833">Ubl conjugation pathway</keyword>
<feature type="compositionally biased region" description="Low complexity" evidence="15">
    <location>
        <begin position="300"/>
        <end position="314"/>
    </location>
</feature>
<dbReference type="InterPro" id="IPR001841">
    <property type="entry name" value="Znf_RING"/>
</dbReference>
<evidence type="ECO:0000256" key="12">
    <source>
        <dbReference type="ARBA" id="ARBA00023163"/>
    </source>
</evidence>
<keyword evidence="11" id="KW-0238">DNA-binding</keyword>
<evidence type="ECO:0000259" key="17">
    <source>
        <dbReference type="PROSITE" id="PS50888"/>
    </source>
</evidence>
<dbReference type="Pfam" id="PF00010">
    <property type="entry name" value="HLH"/>
    <property type="match status" value="1"/>
</dbReference>
<feature type="compositionally biased region" description="Basic and acidic residues" evidence="15">
    <location>
        <begin position="243"/>
        <end position="254"/>
    </location>
</feature>
<comment type="pathway">
    <text evidence="3">Protein modification; protein ubiquitination.</text>
</comment>
<protein>
    <recommendedName>
        <fullName evidence="4">RING-type E3 ubiquitin transferase</fullName>
        <ecNumber evidence="4">2.3.2.27</ecNumber>
    </recommendedName>
</protein>
<feature type="region of interest" description="Disordered" evidence="15">
    <location>
        <begin position="221"/>
        <end position="254"/>
    </location>
</feature>
<comment type="catalytic activity">
    <reaction evidence="1">
        <text>S-ubiquitinyl-[E2 ubiquitin-conjugating enzyme]-L-cysteine + [acceptor protein]-L-lysine = [E2 ubiquitin-conjugating enzyme]-L-cysteine + N(6)-ubiquitinyl-[acceptor protein]-L-lysine.</text>
        <dbReference type="EC" id="2.3.2.27"/>
    </reaction>
</comment>
<keyword evidence="10" id="KW-0805">Transcription regulation</keyword>
<feature type="compositionally biased region" description="Polar residues" evidence="15">
    <location>
        <begin position="16"/>
        <end position="26"/>
    </location>
</feature>
<dbReference type="GO" id="GO:0046983">
    <property type="term" value="F:protein dimerization activity"/>
    <property type="evidence" value="ECO:0007669"/>
    <property type="project" value="InterPro"/>
</dbReference>
<dbReference type="GO" id="GO:0061630">
    <property type="term" value="F:ubiquitin protein ligase activity"/>
    <property type="evidence" value="ECO:0007669"/>
    <property type="project" value="UniProtKB-EC"/>
</dbReference>
<feature type="compositionally biased region" description="Low complexity" evidence="15">
    <location>
        <begin position="172"/>
        <end position="187"/>
    </location>
</feature>
<dbReference type="InterPro" id="IPR031066">
    <property type="entry name" value="bHLH_ALC-like_plant"/>
</dbReference>
<keyword evidence="19" id="KW-1185">Reference proteome</keyword>
<evidence type="ECO:0000256" key="4">
    <source>
        <dbReference type="ARBA" id="ARBA00012483"/>
    </source>
</evidence>
<evidence type="ECO:0000256" key="6">
    <source>
        <dbReference type="ARBA" id="ARBA00022723"/>
    </source>
</evidence>
<dbReference type="GO" id="GO:0003677">
    <property type="term" value="F:DNA binding"/>
    <property type="evidence" value="ECO:0007669"/>
    <property type="project" value="UniProtKB-KW"/>
</dbReference>
<accession>A0A8K0MEW1</accession>
<evidence type="ECO:0000256" key="9">
    <source>
        <dbReference type="ARBA" id="ARBA00022833"/>
    </source>
</evidence>
<dbReference type="PANTHER" id="PTHR45855">
    <property type="entry name" value="TRANSCRIPTION FACTOR PIF1-RELATED"/>
    <property type="match status" value="1"/>
</dbReference>
<evidence type="ECO:0000259" key="16">
    <source>
        <dbReference type="PROSITE" id="PS50089"/>
    </source>
</evidence>
<dbReference type="Pfam" id="PF13639">
    <property type="entry name" value="zf-RING_2"/>
    <property type="match status" value="1"/>
</dbReference>
<feature type="compositionally biased region" description="Polar residues" evidence="15">
    <location>
        <begin position="152"/>
        <end position="168"/>
    </location>
</feature>
<feature type="compositionally biased region" description="Basic and acidic residues" evidence="15">
    <location>
        <begin position="659"/>
        <end position="671"/>
    </location>
</feature>
<organism evidence="18 19">
    <name type="scientific">Rhamnella rubrinervis</name>
    <dbReference type="NCBI Taxonomy" id="2594499"/>
    <lineage>
        <taxon>Eukaryota</taxon>
        <taxon>Viridiplantae</taxon>
        <taxon>Streptophyta</taxon>
        <taxon>Embryophyta</taxon>
        <taxon>Tracheophyta</taxon>
        <taxon>Spermatophyta</taxon>
        <taxon>Magnoliopsida</taxon>
        <taxon>eudicotyledons</taxon>
        <taxon>Gunneridae</taxon>
        <taxon>Pentapetalae</taxon>
        <taxon>rosids</taxon>
        <taxon>fabids</taxon>
        <taxon>Rosales</taxon>
        <taxon>Rhamnaceae</taxon>
        <taxon>rhamnoid group</taxon>
        <taxon>Rhamneae</taxon>
        <taxon>Rhamnella</taxon>
    </lineage>
</organism>
<comment type="caution">
    <text evidence="18">The sequence shown here is derived from an EMBL/GenBank/DDBJ whole genome shotgun (WGS) entry which is preliminary data.</text>
</comment>
<evidence type="ECO:0000256" key="5">
    <source>
        <dbReference type="ARBA" id="ARBA00022679"/>
    </source>
</evidence>
<name>A0A8K0MEW1_9ROSA</name>
<sequence>MGRERSNLSRWCLGEPSSSNTQNEINVNERKTELGWSSSISPCAVSGPRLEERGCSLEGRRVSCKRKAIEGNVGQSSISGSCSYFQHAESSARTGVPTHYNVASSLSLPASSEQGNPRLRLGTREVTSEGLPDSSVPGSSESSRRNFRVRINPNQQNSISPSIFSTGRTARLSSGLSSQLSPSVLPVDHSMDLQQSPSVGTMNPQSQPAAIHVPALPQNMQSLRWSGGSSTRTGSSSSSMVQGDRDAPAHEELSSRSLARNMLDHPIFVPSTELRNLVRPGRSLNGGSINIPGNVPPASRPGSSSSVHPSSAPRLPHHNSPPHYPRLSEYVRRSLFSSAGPESGGQSSNYLPLHSGQPASSQEMVLSSGAVNQGYHQAHPRSASWIERQNDGGLGIHYSLRNLAAAGEGSNRLVSEDVMILDQSVFFGVADIHDRHRDMRLDVDNMSYEELLALEERIGNVSTGLSEETILNRLKEKKYSVALRPQLEAEPCCICQEDYNEGVDLGTLECGHDFHKDCIKQWLMHKNLCPISNYEVFRVYTFGLEDRLRYRGSANPSELDCRLLDGNSVAASSAVADSSSGFKISEPEAYVGEEVKEGPDNTLSSAGVVDSDGNSSLKGRRISPENDFGDFSCDSEKGIEGSEVPSNPAPSRSSSKRSRAAEVHNLSEKRRRSRINEKMKALQNLIPNSNKTDKASMLDEAIEYLKQLQLQVQMLSMRNGFNLHSMCLPEVMHPMQLPLSQTGMGYNEGNKYLNSTGGLTALSSSEERSMQSAYNLSNSRNISNQPIAIPSVTNITTLEAALGFNNQFRLTTDPLISQHLLRKSSQMGNHNCIWTQVILERVVPQMLISYPRRAQMCRTVATYLNCSFCSTDTIEAVHDAQTIDVLHIMG</sequence>
<feature type="compositionally biased region" description="Polar residues" evidence="15">
    <location>
        <begin position="192"/>
        <end position="207"/>
    </location>
</feature>
<reference evidence="18" key="1">
    <citation type="submission" date="2020-03" db="EMBL/GenBank/DDBJ databases">
        <title>A high-quality chromosome-level genome assembly of a woody plant with both climbing and erect habits, Rhamnella rubrinervis.</title>
        <authorList>
            <person name="Lu Z."/>
            <person name="Yang Y."/>
            <person name="Zhu X."/>
            <person name="Sun Y."/>
        </authorList>
    </citation>
    <scope>NUCLEOTIDE SEQUENCE</scope>
    <source>
        <strain evidence="18">BYM</strain>
        <tissue evidence="18">Leaf</tissue>
    </source>
</reference>
<evidence type="ECO:0000256" key="3">
    <source>
        <dbReference type="ARBA" id="ARBA00004906"/>
    </source>
</evidence>
<comment type="subcellular location">
    <subcellularLocation>
        <location evidence="2">Nucleus</location>
    </subcellularLocation>
</comment>
<dbReference type="EMBL" id="VOIH02000006">
    <property type="protein sequence ID" value="KAF3443555.1"/>
    <property type="molecule type" value="Genomic_DNA"/>
</dbReference>
<dbReference type="CDD" id="cd11445">
    <property type="entry name" value="bHLH_AtPIF_like"/>
    <property type="match status" value="1"/>
</dbReference>
<dbReference type="GO" id="GO:0010228">
    <property type="term" value="P:vegetative to reproductive phase transition of meristem"/>
    <property type="evidence" value="ECO:0007669"/>
    <property type="project" value="UniProtKB-ARBA"/>
</dbReference>
<evidence type="ECO:0000256" key="11">
    <source>
        <dbReference type="ARBA" id="ARBA00023125"/>
    </source>
</evidence>
<feature type="domain" description="RING-type" evidence="16">
    <location>
        <begin position="492"/>
        <end position="533"/>
    </location>
</feature>
<evidence type="ECO:0000256" key="10">
    <source>
        <dbReference type="ARBA" id="ARBA00023015"/>
    </source>
</evidence>
<evidence type="ECO:0000256" key="14">
    <source>
        <dbReference type="PROSITE-ProRule" id="PRU00175"/>
    </source>
</evidence>
<evidence type="ECO:0000256" key="15">
    <source>
        <dbReference type="SAM" id="MobiDB-lite"/>
    </source>
</evidence>
<dbReference type="PROSITE" id="PS50888">
    <property type="entry name" value="BHLH"/>
    <property type="match status" value="1"/>
</dbReference>
<keyword evidence="12" id="KW-0804">Transcription</keyword>